<dbReference type="Proteomes" id="UP000184073">
    <property type="component" value="Unassembled WGS sequence"/>
</dbReference>
<evidence type="ECO:0000313" key="1">
    <source>
        <dbReference type="EMBL" id="OJJ02225.1"/>
    </source>
</evidence>
<proteinExistence type="predicted"/>
<accession>A0A1L9PLB2</accession>
<organism evidence="1 2">
    <name type="scientific">Aspergillus versicolor CBS 583.65</name>
    <dbReference type="NCBI Taxonomy" id="1036611"/>
    <lineage>
        <taxon>Eukaryota</taxon>
        <taxon>Fungi</taxon>
        <taxon>Dikarya</taxon>
        <taxon>Ascomycota</taxon>
        <taxon>Pezizomycotina</taxon>
        <taxon>Eurotiomycetes</taxon>
        <taxon>Eurotiomycetidae</taxon>
        <taxon>Eurotiales</taxon>
        <taxon>Aspergillaceae</taxon>
        <taxon>Aspergillus</taxon>
        <taxon>Aspergillus subgen. Nidulantes</taxon>
    </lineage>
</organism>
<gene>
    <name evidence="1" type="ORF">ASPVEDRAFT_28828</name>
</gene>
<dbReference type="GeneID" id="63725672"/>
<dbReference type="VEuPathDB" id="FungiDB:ASPVEDRAFT_28828"/>
<dbReference type="STRING" id="1036611.A0A1L9PLB2"/>
<protein>
    <submittedName>
        <fullName evidence="1">Uncharacterized protein</fullName>
    </submittedName>
</protein>
<dbReference type="AlphaFoldDB" id="A0A1L9PLB2"/>
<name>A0A1L9PLB2_ASPVE</name>
<sequence length="127" mass="14055">MEASGVGTLTCHSITIRLVETDLGDRAAQYYGLEKAPVTLEASVRRIIAQIDAAEKSTTSGPFVDITGSKMSPIRDINSQTPRYKSAVARGGELGDKPFSFNRMGRLRIYGFVSSIWAYNLHHHFYD</sequence>
<reference evidence="2" key="1">
    <citation type="journal article" date="2017" name="Genome Biol.">
        <title>Comparative genomics reveals high biological diversity and specific adaptations in the industrially and medically important fungal genus Aspergillus.</title>
        <authorList>
            <person name="de Vries R.P."/>
            <person name="Riley R."/>
            <person name="Wiebenga A."/>
            <person name="Aguilar-Osorio G."/>
            <person name="Amillis S."/>
            <person name="Uchima C.A."/>
            <person name="Anderluh G."/>
            <person name="Asadollahi M."/>
            <person name="Askin M."/>
            <person name="Barry K."/>
            <person name="Battaglia E."/>
            <person name="Bayram O."/>
            <person name="Benocci T."/>
            <person name="Braus-Stromeyer S.A."/>
            <person name="Caldana C."/>
            <person name="Canovas D."/>
            <person name="Cerqueira G.C."/>
            <person name="Chen F."/>
            <person name="Chen W."/>
            <person name="Choi C."/>
            <person name="Clum A."/>
            <person name="Dos Santos R.A."/>
            <person name="Damasio A.R."/>
            <person name="Diallinas G."/>
            <person name="Emri T."/>
            <person name="Fekete E."/>
            <person name="Flipphi M."/>
            <person name="Freyberg S."/>
            <person name="Gallo A."/>
            <person name="Gournas C."/>
            <person name="Habgood R."/>
            <person name="Hainaut M."/>
            <person name="Harispe M.L."/>
            <person name="Henrissat B."/>
            <person name="Hilden K.S."/>
            <person name="Hope R."/>
            <person name="Hossain A."/>
            <person name="Karabika E."/>
            <person name="Karaffa L."/>
            <person name="Karanyi Z."/>
            <person name="Krasevec N."/>
            <person name="Kuo A."/>
            <person name="Kusch H."/>
            <person name="LaButti K."/>
            <person name="Lagendijk E.L."/>
            <person name="Lapidus A."/>
            <person name="Levasseur A."/>
            <person name="Lindquist E."/>
            <person name="Lipzen A."/>
            <person name="Logrieco A.F."/>
            <person name="MacCabe A."/>
            <person name="Maekelae M.R."/>
            <person name="Malavazi I."/>
            <person name="Melin P."/>
            <person name="Meyer V."/>
            <person name="Mielnichuk N."/>
            <person name="Miskei M."/>
            <person name="Molnar A.P."/>
            <person name="Mule G."/>
            <person name="Ngan C.Y."/>
            <person name="Orejas M."/>
            <person name="Orosz E."/>
            <person name="Ouedraogo J.P."/>
            <person name="Overkamp K.M."/>
            <person name="Park H.-S."/>
            <person name="Perrone G."/>
            <person name="Piumi F."/>
            <person name="Punt P.J."/>
            <person name="Ram A.F."/>
            <person name="Ramon A."/>
            <person name="Rauscher S."/>
            <person name="Record E."/>
            <person name="Riano-Pachon D.M."/>
            <person name="Robert V."/>
            <person name="Roehrig J."/>
            <person name="Ruller R."/>
            <person name="Salamov A."/>
            <person name="Salih N.S."/>
            <person name="Samson R.A."/>
            <person name="Sandor E."/>
            <person name="Sanguinetti M."/>
            <person name="Schuetze T."/>
            <person name="Sepcic K."/>
            <person name="Shelest E."/>
            <person name="Sherlock G."/>
            <person name="Sophianopoulou V."/>
            <person name="Squina F.M."/>
            <person name="Sun H."/>
            <person name="Susca A."/>
            <person name="Todd R.B."/>
            <person name="Tsang A."/>
            <person name="Unkles S.E."/>
            <person name="van de Wiele N."/>
            <person name="van Rossen-Uffink D."/>
            <person name="Oliveira J.V."/>
            <person name="Vesth T.C."/>
            <person name="Visser J."/>
            <person name="Yu J.-H."/>
            <person name="Zhou M."/>
            <person name="Andersen M.R."/>
            <person name="Archer D.B."/>
            <person name="Baker S.E."/>
            <person name="Benoit I."/>
            <person name="Brakhage A.A."/>
            <person name="Braus G.H."/>
            <person name="Fischer R."/>
            <person name="Frisvad J.C."/>
            <person name="Goldman G.H."/>
            <person name="Houbraken J."/>
            <person name="Oakley B."/>
            <person name="Pocsi I."/>
            <person name="Scazzocchio C."/>
            <person name="Seiboth B."/>
            <person name="vanKuyk P.A."/>
            <person name="Wortman J."/>
            <person name="Dyer P.S."/>
            <person name="Grigoriev I.V."/>
        </authorList>
    </citation>
    <scope>NUCLEOTIDE SEQUENCE [LARGE SCALE GENOMIC DNA]</scope>
    <source>
        <strain evidence="2">CBS 583.65</strain>
    </source>
</reference>
<evidence type="ECO:0000313" key="2">
    <source>
        <dbReference type="Proteomes" id="UP000184073"/>
    </source>
</evidence>
<dbReference type="OrthoDB" id="9876299at2759"/>
<keyword evidence="2" id="KW-1185">Reference proteome</keyword>
<dbReference type="RefSeq" id="XP_040667987.1">
    <property type="nucleotide sequence ID" value="XM_040810161.1"/>
</dbReference>
<dbReference type="EMBL" id="KV878129">
    <property type="protein sequence ID" value="OJJ02225.1"/>
    <property type="molecule type" value="Genomic_DNA"/>
</dbReference>